<accession>W4HJT8</accession>
<evidence type="ECO:0000259" key="1">
    <source>
        <dbReference type="Pfam" id="PF03372"/>
    </source>
</evidence>
<reference evidence="2 3" key="1">
    <citation type="journal article" date="2014" name="Antonie Van Leeuwenhoek">
        <title>Roseivivax atlanticus sp. nov., isolated from surface seawater of the Atlantic Ocean.</title>
        <authorList>
            <person name="Li G."/>
            <person name="Lai Q."/>
            <person name="Liu X."/>
            <person name="Sun F."/>
            <person name="Shao Z."/>
        </authorList>
    </citation>
    <scope>NUCLEOTIDE SEQUENCE [LARGE SCALE GENOMIC DNA]</scope>
    <source>
        <strain evidence="2 3">22II-s10s</strain>
    </source>
</reference>
<dbReference type="Proteomes" id="UP000019063">
    <property type="component" value="Unassembled WGS sequence"/>
</dbReference>
<dbReference type="eggNOG" id="COG3568">
    <property type="taxonomic scope" value="Bacteria"/>
</dbReference>
<sequence length="324" mass="35055">MAAWAAAARADETLRIATWHADLSRDGPGLLLRDLLADDDPALAAIVAALARVRPDAVLLTDIDYDRGGAALDAFAKRMRTAGLDYPHHFQVRPNTGRDTGADVNRDGRLGTARDAQGWGRFAGEGGLALLSRWPVAADAAVDVSDMLWRDLPDTLIAANDPAHDVQRLSTSAHWAVPVEMRGRRVTLMAFHATPPVFDGPEDRNGRRNADEIRLWQAWLNGALGHPSPALPFVLMGNANLDPLRGEGRRAAIRDLLADPRLVDPLPGRATVDWSRLDLGAMRVSYVLASADLSVRDAGVVEVPEAGEHRLVWVDVALSDEPEG</sequence>
<dbReference type="InterPro" id="IPR036691">
    <property type="entry name" value="Endo/exonu/phosph_ase_sf"/>
</dbReference>
<keyword evidence="3" id="KW-1185">Reference proteome</keyword>
<evidence type="ECO:0000313" key="2">
    <source>
        <dbReference type="EMBL" id="ETW12265.1"/>
    </source>
</evidence>
<dbReference type="PATRIC" id="fig|1317118.6.peg.2465"/>
<dbReference type="InterPro" id="IPR005135">
    <property type="entry name" value="Endo/exonuclease/phosphatase"/>
</dbReference>
<dbReference type="STRING" id="1379903.ATO8_11971"/>
<dbReference type="AlphaFoldDB" id="W4HJT8"/>
<dbReference type="RefSeq" id="WP_051487739.1">
    <property type="nucleotide sequence ID" value="NZ_AQQW01000007.1"/>
</dbReference>
<dbReference type="SUPFAM" id="SSF56219">
    <property type="entry name" value="DNase I-like"/>
    <property type="match status" value="1"/>
</dbReference>
<dbReference type="EMBL" id="AQQW01000007">
    <property type="protein sequence ID" value="ETW12265.1"/>
    <property type="molecule type" value="Genomic_DNA"/>
</dbReference>
<proteinExistence type="predicted"/>
<name>W4HJT8_9RHOB</name>
<dbReference type="Gene3D" id="3.60.10.10">
    <property type="entry name" value="Endonuclease/exonuclease/phosphatase"/>
    <property type="match status" value="1"/>
</dbReference>
<dbReference type="GO" id="GO:0003824">
    <property type="term" value="F:catalytic activity"/>
    <property type="evidence" value="ECO:0007669"/>
    <property type="project" value="InterPro"/>
</dbReference>
<protein>
    <recommendedName>
        <fullName evidence="1">Endonuclease/exonuclease/phosphatase domain-containing protein</fullName>
    </recommendedName>
</protein>
<feature type="domain" description="Endonuclease/exonuclease/phosphatase" evidence="1">
    <location>
        <begin position="37"/>
        <end position="306"/>
    </location>
</feature>
<organism evidence="2 3">
    <name type="scientific">Roseivivax marinus</name>
    <dbReference type="NCBI Taxonomy" id="1379903"/>
    <lineage>
        <taxon>Bacteria</taxon>
        <taxon>Pseudomonadati</taxon>
        <taxon>Pseudomonadota</taxon>
        <taxon>Alphaproteobacteria</taxon>
        <taxon>Rhodobacterales</taxon>
        <taxon>Roseobacteraceae</taxon>
        <taxon>Roseivivax</taxon>
    </lineage>
</organism>
<gene>
    <name evidence="2" type="ORF">ATO8_11971</name>
</gene>
<evidence type="ECO:0000313" key="3">
    <source>
        <dbReference type="Proteomes" id="UP000019063"/>
    </source>
</evidence>
<dbReference type="Pfam" id="PF03372">
    <property type="entry name" value="Exo_endo_phos"/>
    <property type="match status" value="1"/>
</dbReference>
<comment type="caution">
    <text evidence="2">The sequence shown here is derived from an EMBL/GenBank/DDBJ whole genome shotgun (WGS) entry which is preliminary data.</text>
</comment>